<name>A0A1W1XWD4_9NEIS</name>
<dbReference type="PROSITE" id="PS51257">
    <property type="entry name" value="PROKAR_LIPOPROTEIN"/>
    <property type="match status" value="1"/>
</dbReference>
<keyword evidence="2" id="KW-1185">Reference proteome</keyword>
<dbReference type="Proteomes" id="UP000192761">
    <property type="component" value="Unassembled WGS sequence"/>
</dbReference>
<evidence type="ECO:0000313" key="2">
    <source>
        <dbReference type="Proteomes" id="UP000192761"/>
    </source>
</evidence>
<dbReference type="EMBL" id="FWXD01000021">
    <property type="protein sequence ID" value="SMC28300.1"/>
    <property type="molecule type" value="Genomic_DNA"/>
</dbReference>
<sequence>MNRLALPLMALALALALTGCDEPPAPAKPAQPVVEVGNPILNLPRDQFKTVLGDCGDALYAGKSADEATRTRCYGEIRGRLKSANQPEASDAQLGSPVISERWKFETAKVDASQASQAR</sequence>
<reference evidence="1 2" key="1">
    <citation type="submission" date="2017-04" db="EMBL/GenBank/DDBJ databases">
        <authorList>
            <person name="Afonso C.L."/>
            <person name="Miller P.J."/>
            <person name="Scott M.A."/>
            <person name="Spackman E."/>
            <person name="Goraichik I."/>
            <person name="Dimitrov K.M."/>
            <person name="Suarez D.L."/>
            <person name="Swayne D.E."/>
        </authorList>
    </citation>
    <scope>NUCLEOTIDE SEQUENCE [LARGE SCALE GENOMIC DNA]</scope>
    <source>
        <strain evidence="1 2">DSM 23236</strain>
    </source>
</reference>
<dbReference type="STRING" id="1121001.SAMN02745857_03202"/>
<dbReference type="OrthoDB" id="8595473at2"/>
<gene>
    <name evidence="1" type="ORF">SAMN02745857_03202</name>
</gene>
<proteinExistence type="predicted"/>
<organism evidence="1 2">
    <name type="scientific">Andreprevotia lacus DSM 23236</name>
    <dbReference type="NCBI Taxonomy" id="1121001"/>
    <lineage>
        <taxon>Bacteria</taxon>
        <taxon>Pseudomonadati</taxon>
        <taxon>Pseudomonadota</taxon>
        <taxon>Betaproteobacteria</taxon>
        <taxon>Neisseriales</taxon>
        <taxon>Chitinibacteraceae</taxon>
        <taxon>Andreprevotia</taxon>
    </lineage>
</organism>
<evidence type="ECO:0000313" key="1">
    <source>
        <dbReference type="EMBL" id="SMC28300.1"/>
    </source>
</evidence>
<dbReference type="AlphaFoldDB" id="A0A1W1XWD4"/>
<protein>
    <recommendedName>
        <fullName evidence="3">Lipoprotein</fullName>
    </recommendedName>
</protein>
<accession>A0A1W1XWD4</accession>
<evidence type="ECO:0008006" key="3">
    <source>
        <dbReference type="Google" id="ProtNLM"/>
    </source>
</evidence>
<dbReference type="RefSeq" id="WP_139798909.1">
    <property type="nucleotide sequence ID" value="NZ_FWXD01000021.1"/>
</dbReference>